<evidence type="ECO:0000256" key="5">
    <source>
        <dbReference type="HAMAP-Rule" id="MF_00787"/>
    </source>
</evidence>
<comment type="similarity">
    <text evidence="5">Belongs to the CbiD family.</text>
</comment>
<evidence type="ECO:0000256" key="3">
    <source>
        <dbReference type="ARBA" id="ARBA00022679"/>
    </source>
</evidence>
<evidence type="ECO:0000256" key="1">
    <source>
        <dbReference type="ARBA" id="ARBA00022573"/>
    </source>
</evidence>
<dbReference type="NCBIfam" id="TIGR00312">
    <property type="entry name" value="cbiD"/>
    <property type="match status" value="1"/>
</dbReference>
<dbReference type="GO" id="GO:0008168">
    <property type="term" value="F:methyltransferase activity"/>
    <property type="evidence" value="ECO:0007669"/>
    <property type="project" value="UniProtKB-KW"/>
</dbReference>
<keyword evidence="3 5" id="KW-0808">Transferase</keyword>
<organism evidence="6 7">
    <name type="scientific">Metaclostridioides mangenotii</name>
    <dbReference type="NCBI Taxonomy" id="1540"/>
    <lineage>
        <taxon>Bacteria</taxon>
        <taxon>Bacillati</taxon>
        <taxon>Bacillota</taxon>
        <taxon>Clostridia</taxon>
        <taxon>Peptostreptococcales</taxon>
        <taxon>Peptostreptococcaceae</taxon>
        <taxon>Metaclostridioides</taxon>
    </lineage>
</organism>
<name>A0ABS4EEC4_9FIRM</name>
<keyword evidence="1 5" id="KW-0169">Cobalamin biosynthesis</keyword>
<evidence type="ECO:0000313" key="6">
    <source>
        <dbReference type="EMBL" id="MBP1856291.1"/>
    </source>
</evidence>
<reference evidence="6 7" key="1">
    <citation type="submission" date="2021-03" db="EMBL/GenBank/DDBJ databases">
        <title>Genomic Encyclopedia of Type Strains, Phase IV (KMG-IV): sequencing the most valuable type-strain genomes for metagenomic binning, comparative biology and taxonomic classification.</title>
        <authorList>
            <person name="Goeker M."/>
        </authorList>
    </citation>
    <scope>NUCLEOTIDE SEQUENCE [LARGE SCALE GENOMIC DNA]</scope>
    <source>
        <strain evidence="6 7">DSM 1289</strain>
    </source>
</reference>
<dbReference type="HAMAP" id="MF_00787">
    <property type="entry name" value="CbiD"/>
    <property type="match status" value="1"/>
</dbReference>
<gene>
    <name evidence="5" type="primary">cbiD</name>
    <name evidence="6" type="ORF">J2Z43_002743</name>
</gene>
<keyword evidence="7" id="KW-1185">Reference proteome</keyword>
<dbReference type="InterPro" id="IPR002748">
    <property type="entry name" value="CbiD"/>
</dbReference>
<dbReference type="GO" id="GO:0032259">
    <property type="term" value="P:methylation"/>
    <property type="evidence" value="ECO:0007669"/>
    <property type="project" value="UniProtKB-KW"/>
</dbReference>
<comment type="caution">
    <text evidence="6">The sequence shown here is derived from an EMBL/GenBank/DDBJ whole genome shotgun (WGS) entry which is preliminary data.</text>
</comment>
<comment type="pathway">
    <text evidence="5">Cofactor biosynthesis; adenosylcobalamin biosynthesis; cob(II)yrinate a,c-diamide from sirohydrochlorin (anaerobic route): step 6/10.</text>
</comment>
<comment type="function">
    <text evidence="5">Catalyzes the methylation of C-1 in cobalt-precorrin-5B to form cobalt-precorrin-6A.</text>
</comment>
<proteinExistence type="inferred from homology"/>
<accession>A0ABS4EEC4</accession>
<dbReference type="PANTHER" id="PTHR35863">
    <property type="entry name" value="COBALT-PRECORRIN-5B C(1)-METHYLTRANSFERASE"/>
    <property type="match status" value="1"/>
</dbReference>
<keyword evidence="2 5" id="KW-0489">Methyltransferase</keyword>
<protein>
    <recommendedName>
        <fullName evidence="5">Cobalt-precorrin-5B C(1)-methyltransferase</fullName>
        <ecNumber evidence="5">2.1.1.195</ecNumber>
    </recommendedName>
    <alternativeName>
        <fullName evidence="5">Cobalt-precorrin-6A synthase</fullName>
    </alternativeName>
</protein>
<dbReference type="Proteomes" id="UP000767291">
    <property type="component" value="Unassembled WGS sequence"/>
</dbReference>
<comment type="catalytic activity">
    <reaction evidence="5">
        <text>Co-precorrin-5B + S-adenosyl-L-methionine = Co-precorrin-6A + S-adenosyl-L-homocysteine</text>
        <dbReference type="Rhea" id="RHEA:26285"/>
        <dbReference type="ChEBI" id="CHEBI:57856"/>
        <dbReference type="ChEBI" id="CHEBI:59789"/>
        <dbReference type="ChEBI" id="CHEBI:60063"/>
        <dbReference type="ChEBI" id="CHEBI:60064"/>
        <dbReference type="EC" id="2.1.1.195"/>
    </reaction>
</comment>
<dbReference type="EMBL" id="JAGGJX010000008">
    <property type="protein sequence ID" value="MBP1856291.1"/>
    <property type="molecule type" value="Genomic_DNA"/>
</dbReference>
<dbReference type="Pfam" id="PF01888">
    <property type="entry name" value="CbiD"/>
    <property type="match status" value="1"/>
</dbReference>
<dbReference type="InterPro" id="IPR036074">
    <property type="entry name" value="CbiD_sf"/>
</dbReference>
<dbReference type="RefSeq" id="WP_209457624.1">
    <property type="nucleotide sequence ID" value="NZ_BAAACS010000005.1"/>
</dbReference>
<dbReference type="PANTHER" id="PTHR35863:SF1">
    <property type="entry name" value="COBALT-PRECORRIN-5B C(1)-METHYLTRANSFERASE"/>
    <property type="match status" value="1"/>
</dbReference>
<keyword evidence="4 5" id="KW-0949">S-adenosyl-L-methionine</keyword>
<sequence length="385" mass="42445">MEEFVYIDGKKYRRGYTTGSTATGASKAATYMLLTRSKIDSIKIDTPKGIELDLVVENANIEENFAECSIKKDGGDDIDATHTMDIFSKAEIVDKGCEEESVIICGGKGIGVVTKKGLSVGVGKPAINPIPLKMIRSEVEKVISEFEEGILPKSKGVRLTISAPKGEEVAKKTFNPRLGIVGGISILGTTGIVEPMSDEGWKKSLSIELQMKKEQGIDKVIFVPGNHGEQFISEHYSLNPHYIIRTSNFIGYMLKEAQRMGFKKIFMAGHIGKFIKLSAGIFNTHSKIADARNEILISNLALMKAPYSLLEEIDKCVTSEEAIDIINEANLSEVFDIICNKCKNRVLEYLNDDEDSIDVEVVIFSMDKTLLGKSSEVEKLAEVFR</sequence>
<evidence type="ECO:0000256" key="4">
    <source>
        <dbReference type="ARBA" id="ARBA00022691"/>
    </source>
</evidence>
<dbReference type="SUPFAM" id="SSF111342">
    <property type="entry name" value="CbiD-like"/>
    <property type="match status" value="1"/>
</dbReference>
<dbReference type="Gene3D" id="3.30.2110.10">
    <property type="entry name" value="CbiD-like"/>
    <property type="match status" value="1"/>
</dbReference>
<evidence type="ECO:0000256" key="2">
    <source>
        <dbReference type="ARBA" id="ARBA00022603"/>
    </source>
</evidence>
<evidence type="ECO:0000313" key="7">
    <source>
        <dbReference type="Proteomes" id="UP000767291"/>
    </source>
</evidence>
<dbReference type="EC" id="2.1.1.195" evidence="5"/>
<dbReference type="PIRSF" id="PIRSF026782">
    <property type="entry name" value="CbiD"/>
    <property type="match status" value="1"/>
</dbReference>